<sequence length="682" mass="73551">MVSRFFRLSTPVGDERMEVGRKDVVVGDKKRRLTSDGNMSPSKIRVQDLSLSPRKAAAVISQDDDVKQNESTGKRTSPRVRKPSEQVFSSDHTSGSLLERLDALTPGAGDSSTAESMTDSSYRPPVPRTAKTGRGSGRRKAKDNDVVEDKDGDVFMASVPERSGDDTSATRAELGAGSKIASVSKKGHGKGRAAPPPLVFRSLSDSEDSLPSPGALMKSIMEGNGKGVSVISEGSVPMGGGSSGAGSAGNRIAIGAVRDSPDWDESEIEKGVNGCEAQPLSRAAIFDASEKRNKDENGSSGVNTVGQFGRNSGKSRMKGAESLAVGSDADTRNASVFLTAVPDSDEGSSGDEDEVALEQAQGSGVVPLLNSDLIHPELSDLYASISWINQLRRCKFMGYTNMEDAFDDFAAISYGVLLDSVQSRVRSKLVRSMLFKEYKVFKNLSRVSLAGSVRSWECIRVPRAEGSRNVACVLTGVSMRSHVALGREVGESMVKQLYVRPIENDWDILQCNIGTYFNDASMHAPGRNSALVFQTKRQGWSPRRSDADKGEDKLASTPYSSPSKGGASKGVSKEMESPSVGEEDVDVSSVNILESGVPPYRLFQEGIPVYDGRTRPGMKGFRFEPSDWEKYDLLPRYPFAEVEDRSLVTVVYTLTGFRIGQAQHHTIHFNALFAIVLGKVDV</sequence>
<feature type="compositionally biased region" description="Basic and acidic residues" evidence="1">
    <location>
        <begin position="142"/>
        <end position="153"/>
    </location>
</feature>
<proteinExistence type="predicted"/>
<feature type="region of interest" description="Disordered" evidence="1">
    <location>
        <begin position="29"/>
        <end position="213"/>
    </location>
</feature>
<protein>
    <submittedName>
        <fullName evidence="2">Uncharacterized protein</fullName>
    </submittedName>
</protein>
<feature type="compositionally biased region" description="Basic and acidic residues" evidence="1">
    <location>
        <begin position="543"/>
        <end position="554"/>
    </location>
</feature>
<name>A0AAW0DEG0_9AGAR</name>
<reference evidence="2 3" key="1">
    <citation type="submission" date="2024-01" db="EMBL/GenBank/DDBJ databases">
        <title>A draft genome for a cacao thread blight-causing isolate of Paramarasmius palmivorus.</title>
        <authorList>
            <person name="Baruah I.K."/>
            <person name="Bukari Y."/>
            <person name="Amoako-Attah I."/>
            <person name="Meinhardt L.W."/>
            <person name="Bailey B.A."/>
            <person name="Cohen S.P."/>
        </authorList>
    </citation>
    <scope>NUCLEOTIDE SEQUENCE [LARGE SCALE GENOMIC DNA]</scope>
    <source>
        <strain evidence="2 3">GH-12</strain>
    </source>
</reference>
<accession>A0AAW0DEG0</accession>
<organism evidence="2 3">
    <name type="scientific">Paramarasmius palmivorus</name>
    <dbReference type="NCBI Taxonomy" id="297713"/>
    <lineage>
        <taxon>Eukaryota</taxon>
        <taxon>Fungi</taxon>
        <taxon>Dikarya</taxon>
        <taxon>Basidiomycota</taxon>
        <taxon>Agaricomycotina</taxon>
        <taxon>Agaricomycetes</taxon>
        <taxon>Agaricomycetidae</taxon>
        <taxon>Agaricales</taxon>
        <taxon>Marasmiineae</taxon>
        <taxon>Marasmiaceae</taxon>
        <taxon>Paramarasmius</taxon>
    </lineage>
</organism>
<feature type="region of interest" description="Disordered" evidence="1">
    <location>
        <begin position="535"/>
        <end position="581"/>
    </location>
</feature>
<feature type="compositionally biased region" description="Polar residues" evidence="1">
    <location>
        <begin position="298"/>
        <end position="314"/>
    </location>
</feature>
<keyword evidence="3" id="KW-1185">Reference proteome</keyword>
<dbReference type="Proteomes" id="UP001383192">
    <property type="component" value="Unassembled WGS sequence"/>
</dbReference>
<evidence type="ECO:0000256" key="1">
    <source>
        <dbReference type="SAM" id="MobiDB-lite"/>
    </source>
</evidence>
<feature type="compositionally biased region" description="Polar residues" evidence="1">
    <location>
        <begin position="86"/>
        <end position="96"/>
    </location>
</feature>
<dbReference type="EMBL" id="JAYKXP010000016">
    <property type="protein sequence ID" value="KAK7049469.1"/>
    <property type="molecule type" value="Genomic_DNA"/>
</dbReference>
<evidence type="ECO:0000313" key="3">
    <source>
        <dbReference type="Proteomes" id="UP001383192"/>
    </source>
</evidence>
<feature type="region of interest" description="Disordered" evidence="1">
    <location>
        <begin position="289"/>
        <end position="326"/>
    </location>
</feature>
<gene>
    <name evidence="2" type="ORF">VNI00_005500</name>
</gene>
<evidence type="ECO:0000313" key="2">
    <source>
        <dbReference type="EMBL" id="KAK7049469.1"/>
    </source>
</evidence>
<dbReference type="AlphaFoldDB" id="A0AAW0DEG0"/>
<feature type="compositionally biased region" description="Polar residues" evidence="1">
    <location>
        <begin position="110"/>
        <end position="121"/>
    </location>
</feature>
<comment type="caution">
    <text evidence="2">The sequence shown here is derived from an EMBL/GenBank/DDBJ whole genome shotgun (WGS) entry which is preliminary data.</text>
</comment>